<proteinExistence type="predicted"/>
<evidence type="ECO:0000313" key="2">
    <source>
        <dbReference type="Proteomes" id="UP000034764"/>
    </source>
</evidence>
<gene>
    <name evidence="1" type="ORF">UT53_C0008G0012</name>
</gene>
<protein>
    <submittedName>
        <fullName evidence="1">Uncharacterized protein</fullName>
    </submittedName>
</protein>
<comment type="caution">
    <text evidence="1">The sequence shown here is derived from an EMBL/GenBank/DDBJ whole genome shotgun (WGS) entry which is preliminary data.</text>
</comment>
<name>A0A0G0SDL6_9BACT</name>
<dbReference type="Proteomes" id="UP000034764">
    <property type="component" value="Unassembled WGS sequence"/>
</dbReference>
<dbReference type="AlphaFoldDB" id="A0A0G0SDL6"/>
<sequence>MIKKKEVTLESRINDHCSAGEYENALALGADDPFYLSRIIIKAFEDANIGRDMIDRLLGMYIEMMENHSAWASENRFRYCLIWFDHFSYYLWQKRMMEWLRRFYRIIILLGLEKDESTRREVRHLIYRFTELARWNDNPKEFGLLPGILNGLRRDYRGNDYVIPRLTRTFSSEEELLLWKLGRVSAISDFDSDAQEEGLVSLDMVSVIFDRIRRINGDMNRARDIVEAIIKSQLNEWTIVAGRARNQKGAMQALRVSMVMAKKLEEYRSRFRE</sequence>
<organism evidence="1 2">
    <name type="scientific">Candidatus Yanofskybacteria bacterium GW2011_GWD2_39_48</name>
    <dbReference type="NCBI Taxonomy" id="1619031"/>
    <lineage>
        <taxon>Bacteria</taxon>
        <taxon>Candidatus Yanofskyibacteriota</taxon>
    </lineage>
</organism>
<reference evidence="1 2" key="1">
    <citation type="journal article" date="2015" name="Nature">
        <title>rRNA introns, odd ribosomes, and small enigmatic genomes across a large radiation of phyla.</title>
        <authorList>
            <person name="Brown C.T."/>
            <person name="Hug L.A."/>
            <person name="Thomas B.C."/>
            <person name="Sharon I."/>
            <person name="Castelle C.J."/>
            <person name="Singh A."/>
            <person name="Wilkins M.J."/>
            <person name="Williams K.H."/>
            <person name="Banfield J.F."/>
        </authorList>
    </citation>
    <scope>NUCLEOTIDE SEQUENCE [LARGE SCALE GENOMIC DNA]</scope>
</reference>
<dbReference type="EMBL" id="LBXD01000008">
    <property type="protein sequence ID" value="KKR23757.1"/>
    <property type="molecule type" value="Genomic_DNA"/>
</dbReference>
<accession>A0A0G0SDL6</accession>
<evidence type="ECO:0000313" key="1">
    <source>
        <dbReference type="EMBL" id="KKR23757.1"/>
    </source>
</evidence>